<dbReference type="InterPro" id="IPR012349">
    <property type="entry name" value="Split_barrel_FMN-bd"/>
</dbReference>
<feature type="domain" description="Flavin reductase like" evidence="2">
    <location>
        <begin position="15"/>
        <end position="161"/>
    </location>
</feature>
<evidence type="ECO:0000313" key="3">
    <source>
        <dbReference type="Proteomes" id="UP000675920"/>
    </source>
</evidence>
<dbReference type="GO" id="GO:0010181">
    <property type="term" value="F:FMN binding"/>
    <property type="evidence" value="ECO:0007669"/>
    <property type="project" value="InterPro"/>
</dbReference>
<dbReference type="InterPro" id="IPR002563">
    <property type="entry name" value="Flavin_Rdtase-like_dom"/>
</dbReference>
<dbReference type="Pfam" id="PF01613">
    <property type="entry name" value="Flavin_Reduct"/>
    <property type="match status" value="1"/>
</dbReference>
<keyword evidence="1" id="KW-0560">Oxidoreductase</keyword>
<dbReference type="AlphaFoldDB" id="A0A8B6X3Z2"/>
<dbReference type="OrthoDB" id="8525727at2"/>
<dbReference type="RefSeq" id="WP_028311659.1">
    <property type="nucleotide sequence ID" value="NZ_AXWS01000013.1"/>
</dbReference>
<dbReference type="PANTHER" id="PTHR30466:SF1">
    <property type="entry name" value="FMN REDUCTASE (NADH) RUTF"/>
    <property type="match status" value="1"/>
</dbReference>
<reference evidence="4" key="1">
    <citation type="journal article" date="1995" name="J. Bacteriol.">
        <title>Cloning and analysis of structural genes from Streptomyces pristinaespiralis encoding enzymes involved in the conversion of pristinamycin IIB to pristinamycin IIA (PIIA): PIIA synthase and NADH:riboflavin 5'-phosphate oxidoreductase.</title>
        <authorList>
            <person name="Blanc V."/>
            <person name="Lagneaux D."/>
            <person name="Didier P."/>
            <person name="Gil P."/>
            <person name="Lacroix P."/>
            <person name="Crouzet J."/>
        </authorList>
    </citation>
    <scope>NUCLEOTIDE SEQUENCE</scope>
</reference>
<sequence length="170" mass="17542">MSDLTLEPRAFRDAMSRLAGAVNVITTDGAAGRAGLTATAVCSVSDAPPMLLVCVNRNSTSHDVFAANLTLCVNVLAHEQVALSGGFASRELGPDQRFALAGWTTLATGAPVLDGALASFDCVIDQVIPAGSHGVLLCAVRAVRLRADGEGLAYHDRAYHRLGAASRLAA</sequence>
<reference evidence="4" key="2">
    <citation type="journal article" date="1997" name="J. Biol. Chem.">
        <title>An NADPH:FAD oxidoreductase from the valanimycin producer, Streptomyces viridifaciens. Cloning, analysis, and overexpression.</title>
        <authorList>
            <person name="Parry R.J."/>
            <person name="Li W."/>
        </authorList>
    </citation>
    <scope>NUCLEOTIDE SEQUENCE</scope>
</reference>
<organism evidence="3 4">
    <name type="scientific">Derxia gummosa DSM 723</name>
    <dbReference type="NCBI Taxonomy" id="1121388"/>
    <lineage>
        <taxon>Bacteria</taxon>
        <taxon>Pseudomonadati</taxon>
        <taxon>Pseudomonadota</taxon>
        <taxon>Betaproteobacteria</taxon>
        <taxon>Burkholderiales</taxon>
        <taxon>Alcaligenaceae</taxon>
        <taxon>Derxia</taxon>
    </lineage>
</organism>
<evidence type="ECO:0000256" key="1">
    <source>
        <dbReference type="ARBA" id="ARBA00023002"/>
    </source>
</evidence>
<proteinExistence type="predicted"/>
<dbReference type="SUPFAM" id="SSF50475">
    <property type="entry name" value="FMN-binding split barrel"/>
    <property type="match status" value="1"/>
</dbReference>
<keyword evidence="3" id="KW-1185">Reference proteome</keyword>
<evidence type="ECO:0000313" key="4">
    <source>
        <dbReference type="RefSeq" id="WP_028311659.1"/>
    </source>
</evidence>
<accession>A0A8B6X3Z2</accession>
<dbReference type="Gene3D" id="2.30.110.10">
    <property type="entry name" value="Electron Transport, Fmn-binding Protein, Chain A"/>
    <property type="match status" value="1"/>
</dbReference>
<name>A0A8B6X3Z2_9BURK</name>
<dbReference type="InterPro" id="IPR050268">
    <property type="entry name" value="NADH-dep_flavin_reductase"/>
</dbReference>
<dbReference type="SMART" id="SM00903">
    <property type="entry name" value="Flavin_Reduct"/>
    <property type="match status" value="1"/>
</dbReference>
<reference evidence="4" key="3">
    <citation type="submission" date="2025-08" db="UniProtKB">
        <authorList>
            <consortium name="RefSeq"/>
        </authorList>
    </citation>
    <scope>IDENTIFICATION</scope>
</reference>
<protein>
    <submittedName>
        <fullName evidence="4">Flavin reductase</fullName>
    </submittedName>
</protein>
<dbReference type="PANTHER" id="PTHR30466">
    <property type="entry name" value="FLAVIN REDUCTASE"/>
    <property type="match status" value="1"/>
</dbReference>
<dbReference type="GO" id="GO:0006208">
    <property type="term" value="P:pyrimidine nucleobase catabolic process"/>
    <property type="evidence" value="ECO:0007669"/>
    <property type="project" value="TreeGrafter"/>
</dbReference>
<dbReference type="GO" id="GO:0042602">
    <property type="term" value="F:riboflavin reductase (NADPH) activity"/>
    <property type="evidence" value="ECO:0007669"/>
    <property type="project" value="TreeGrafter"/>
</dbReference>
<evidence type="ECO:0000259" key="2">
    <source>
        <dbReference type="SMART" id="SM00903"/>
    </source>
</evidence>
<dbReference type="Proteomes" id="UP000675920">
    <property type="component" value="Unplaced"/>
</dbReference>